<feature type="compositionally biased region" description="Basic residues" evidence="13">
    <location>
        <begin position="842"/>
        <end position="858"/>
    </location>
</feature>
<evidence type="ECO:0000256" key="6">
    <source>
        <dbReference type="ARBA" id="ARBA00022964"/>
    </source>
</evidence>
<keyword evidence="4 12" id="KW-0479">Metal-binding</keyword>
<keyword evidence="5" id="KW-0156">Chromatin regulator</keyword>
<evidence type="ECO:0000256" key="11">
    <source>
        <dbReference type="ARBA" id="ARBA00023242"/>
    </source>
</evidence>
<name>A0AAV2TN10_CALDB</name>
<evidence type="ECO:0000256" key="13">
    <source>
        <dbReference type="SAM" id="MobiDB-lite"/>
    </source>
</evidence>
<accession>A0AAV2TN10</accession>
<dbReference type="AlphaFoldDB" id="A0AAV2TN10"/>
<comment type="function">
    <text evidence="12">Oxygenase that can act as both a histone lysine demethylase and a ribosomal histidine hydroxylase.</text>
</comment>
<dbReference type="GO" id="GO:0005506">
    <property type="term" value="F:iron ion binding"/>
    <property type="evidence" value="ECO:0007669"/>
    <property type="project" value="UniProtKB-UniRule"/>
</dbReference>
<gene>
    <name evidence="15" type="ORF">CDAUBV1_LOCUS12298</name>
</gene>
<dbReference type="Pfam" id="PF08007">
    <property type="entry name" value="JmjC_2"/>
    <property type="match status" value="1"/>
</dbReference>
<dbReference type="GO" id="GO:0032453">
    <property type="term" value="F:histone H3K4 demethylase activity"/>
    <property type="evidence" value="ECO:0007669"/>
    <property type="project" value="TreeGrafter"/>
</dbReference>
<dbReference type="EMBL" id="CAXLJL010000445">
    <property type="protein sequence ID" value="CAL5137808.1"/>
    <property type="molecule type" value="Genomic_DNA"/>
</dbReference>
<keyword evidence="10 12" id="KW-0804">Transcription</keyword>
<comment type="subcellular location">
    <subcellularLocation>
        <location evidence="1 12">Nucleus</location>
    </subcellularLocation>
</comment>
<dbReference type="InterPro" id="IPR049043">
    <property type="entry name" value="WHD_RIOX1"/>
</dbReference>
<feature type="region of interest" description="Disordered" evidence="13">
    <location>
        <begin position="108"/>
        <end position="211"/>
    </location>
</feature>
<feature type="region of interest" description="Disordered" evidence="13">
    <location>
        <begin position="539"/>
        <end position="559"/>
    </location>
</feature>
<evidence type="ECO:0000256" key="1">
    <source>
        <dbReference type="ARBA" id="ARBA00004123"/>
    </source>
</evidence>
<dbReference type="Gene3D" id="2.60.120.650">
    <property type="entry name" value="Cupin"/>
    <property type="match status" value="1"/>
</dbReference>
<dbReference type="SUPFAM" id="SSF51197">
    <property type="entry name" value="Clavaminate synthase-like"/>
    <property type="match status" value="1"/>
</dbReference>
<dbReference type="InterPro" id="IPR039994">
    <property type="entry name" value="NO66-like"/>
</dbReference>
<evidence type="ECO:0000259" key="14">
    <source>
        <dbReference type="PROSITE" id="PS51184"/>
    </source>
</evidence>
<reference evidence="15" key="1">
    <citation type="submission" date="2024-06" db="EMBL/GenBank/DDBJ databases">
        <authorList>
            <person name="Liu X."/>
            <person name="Lenzi L."/>
            <person name="Haldenby T S."/>
            <person name="Uol C."/>
        </authorList>
    </citation>
    <scope>NUCLEOTIDE SEQUENCE</scope>
</reference>
<evidence type="ECO:0000256" key="2">
    <source>
        <dbReference type="ARBA" id="ARBA00010309"/>
    </source>
</evidence>
<evidence type="ECO:0000256" key="3">
    <source>
        <dbReference type="ARBA" id="ARBA00022491"/>
    </source>
</evidence>
<dbReference type="Gene3D" id="3.90.930.40">
    <property type="match status" value="1"/>
</dbReference>
<feature type="compositionally biased region" description="Basic and acidic residues" evidence="13">
    <location>
        <begin position="151"/>
        <end position="160"/>
    </location>
</feature>
<keyword evidence="6 12" id="KW-0223">Dioxygenase</keyword>
<dbReference type="GO" id="GO:0005730">
    <property type="term" value="C:nucleolus"/>
    <property type="evidence" value="ECO:0007669"/>
    <property type="project" value="TreeGrafter"/>
</dbReference>
<dbReference type="PROSITE" id="PS51184">
    <property type="entry name" value="JMJC"/>
    <property type="match status" value="1"/>
</dbReference>
<dbReference type="Pfam" id="PF21233">
    <property type="entry name" value="WHD_RIOX1"/>
    <property type="match status" value="1"/>
</dbReference>
<feature type="region of interest" description="Disordered" evidence="13">
    <location>
        <begin position="53"/>
        <end position="93"/>
    </location>
</feature>
<evidence type="ECO:0000256" key="12">
    <source>
        <dbReference type="RuleBase" id="RU366061"/>
    </source>
</evidence>
<evidence type="ECO:0000256" key="7">
    <source>
        <dbReference type="ARBA" id="ARBA00023002"/>
    </source>
</evidence>
<evidence type="ECO:0000256" key="10">
    <source>
        <dbReference type="ARBA" id="ARBA00023163"/>
    </source>
</evidence>
<comment type="cofactor">
    <cofactor evidence="12">
        <name>Fe(2+)</name>
        <dbReference type="ChEBI" id="CHEBI:29033"/>
    </cofactor>
    <text evidence="12">Binds 1 Fe(2+) ion per subunit.</text>
</comment>
<keyword evidence="8 12" id="KW-0408">Iron</keyword>
<evidence type="ECO:0000256" key="5">
    <source>
        <dbReference type="ARBA" id="ARBA00022853"/>
    </source>
</evidence>
<feature type="compositionally biased region" description="Polar residues" evidence="13">
    <location>
        <begin position="53"/>
        <end position="64"/>
    </location>
</feature>
<evidence type="ECO:0000313" key="15">
    <source>
        <dbReference type="EMBL" id="CAL5137808.1"/>
    </source>
</evidence>
<keyword evidence="9 12" id="KW-0805">Transcription regulation</keyword>
<evidence type="ECO:0000256" key="4">
    <source>
        <dbReference type="ARBA" id="ARBA00022723"/>
    </source>
</evidence>
<dbReference type="InterPro" id="IPR003347">
    <property type="entry name" value="JmjC_dom"/>
</dbReference>
<feature type="region of interest" description="Disordered" evidence="13">
    <location>
        <begin position="647"/>
        <end position="677"/>
    </location>
</feature>
<feature type="compositionally biased region" description="Basic residues" evidence="13">
    <location>
        <begin position="66"/>
        <end position="79"/>
    </location>
</feature>
<keyword evidence="3" id="KW-0678">Repressor</keyword>
<dbReference type="GO" id="GO:0051864">
    <property type="term" value="F:histone H3K36 demethylase activity"/>
    <property type="evidence" value="ECO:0007669"/>
    <property type="project" value="TreeGrafter"/>
</dbReference>
<organism evidence="15 16">
    <name type="scientific">Calicophoron daubneyi</name>
    <name type="common">Rumen fluke</name>
    <name type="synonym">Paramphistomum daubneyi</name>
    <dbReference type="NCBI Taxonomy" id="300641"/>
    <lineage>
        <taxon>Eukaryota</taxon>
        <taxon>Metazoa</taxon>
        <taxon>Spiralia</taxon>
        <taxon>Lophotrochozoa</taxon>
        <taxon>Platyhelminthes</taxon>
        <taxon>Trematoda</taxon>
        <taxon>Digenea</taxon>
        <taxon>Plagiorchiida</taxon>
        <taxon>Pronocephalata</taxon>
        <taxon>Paramphistomoidea</taxon>
        <taxon>Paramphistomidae</taxon>
        <taxon>Calicophoron</taxon>
    </lineage>
</organism>
<dbReference type="Proteomes" id="UP001497525">
    <property type="component" value="Unassembled WGS sequence"/>
</dbReference>
<feature type="compositionally biased region" description="Basic and acidic residues" evidence="13">
    <location>
        <begin position="127"/>
        <end position="138"/>
    </location>
</feature>
<feature type="region of interest" description="Disordered" evidence="13">
    <location>
        <begin position="594"/>
        <end position="615"/>
    </location>
</feature>
<dbReference type="Gene3D" id="1.10.10.1500">
    <property type="entry name" value="JmjC domain-containing ribosomal oxygenase (ROX), dimer domain"/>
    <property type="match status" value="1"/>
</dbReference>
<keyword evidence="11 12" id="KW-0539">Nucleus</keyword>
<sequence>MISARTFYSLQKVQQQGKLANNPKAVALINEIINEVNEKQTLLNNSDSVLHPVLTNNQKQNDSSAPKKKKKRKRNKHFKDIRPSSGAKEVASGATECITLKRPLPAVDIDGEDKTQQTRVIGPHPSGESEKSCSKKEILLSVINNQNKSDGPLEKFEKPQKRPLQLVSPSTVTSGAPCKKPRTTGSTSTVSGAESREALITQPPSPPSVEASTVSLSSEFPLVDPVTLGETELENMISPISIHEFFSKYFEKNPLRIKRDDRSYYADWLCTKDIDHMLKEERVMFTEHIDLATYENGHRYTRNPPGRAFRSVVWDHYNMGCSVRLLCPQLFFNSIRYRLGLLQEYFGCFVGANVYLTPPASQGFAPHYDDIEGFVMQLEGTKLWRVYAPRNSYETLPRTSSPNLSELELGEPIMTVNLEPGDMLYIPRGFIHQACTPSDRHSLHITVSTYQKHTWGDLLSSLLPVALQSAIESNVSFREGLPVGFLRHLGCFAANMNSVANEDASPAEECRKRVRKGVVRRLRMLANFIESGSYENKEKAKQLSISSDEPKPSTEKPKDPLYAAADLMAVDLISQSLPPQLDAGEACCHVEQQGERWHATPSDQKDEDNSDDPPRVVHVVELEPDTEIRLVRWSAVRVIRHQLSPVGKKGRGVVDHSHESNDDDDDDKQEAEPSTGITLYHSLNNTLTYKERELDDLAVLPDYVPALDYLCNTFPKFVAVEDLPLDSLEAKMEAANGLYEAGLLITSCPLEAESVYDDSLLETSNDSAEDWTDSDVLFEDSNDEPRYFGDSSTNKEDTDKEIRVIPVVRTSGLSDRTEKQVKEKKSDQCALVPVVGANSTEKKRRKKKSRKHKKSAEH</sequence>
<dbReference type="PANTHER" id="PTHR13096:SF8">
    <property type="entry name" value="RIBOSOMAL OXYGENASE 1"/>
    <property type="match status" value="1"/>
</dbReference>
<dbReference type="PANTHER" id="PTHR13096">
    <property type="entry name" value="MINA53 MYC INDUCED NUCLEAR ANTIGEN"/>
    <property type="match status" value="1"/>
</dbReference>
<feature type="region of interest" description="Disordered" evidence="13">
    <location>
        <begin position="815"/>
        <end position="858"/>
    </location>
</feature>
<feature type="compositionally biased region" description="Polar residues" evidence="13">
    <location>
        <begin position="183"/>
        <end position="192"/>
    </location>
</feature>
<evidence type="ECO:0000256" key="9">
    <source>
        <dbReference type="ARBA" id="ARBA00023015"/>
    </source>
</evidence>
<evidence type="ECO:0000256" key="8">
    <source>
        <dbReference type="ARBA" id="ARBA00023004"/>
    </source>
</evidence>
<comment type="similarity">
    <text evidence="2">Belongs to the ROX family. NO66 subfamily.</text>
</comment>
<feature type="domain" description="JmjC" evidence="14">
    <location>
        <begin position="321"/>
        <end position="466"/>
    </location>
</feature>
<feature type="compositionally biased region" description="Basic and acidic residues" evidence="13">
    <location>
        <begin position="815"/>
        <end position="827"/>
    </location>
</feature>
<comment type="caution">
    <text evidence="15">The sequence shown here is derived from an EMBL/GenBank/DDBJ whole genome shotgun (WGS) entry which is preliminary data.</text>
</comment>
<dbReference type="FunFam" id="2.60.120.650:FF:000013">
    <property type="entry name" value="Ribosomal oxygenase 1"/>
    <property type="match status" value="1"/>
</dbReference>
<protein>
    <recommendedName>
        <fullName evidence="12">Bifunctional lysine-specific demethylase and histidyl-hydroxylase</fullName>
        <ecNumber evidence="12">1.14.11.-</ecNumber>
    </recommendedName>
</protein>
<evidence type="ECO:0000313" key="16">
    <source>
        <dbReference type="Proteomes" id="UP001497525"/>
    </source>
</evidence>
<keyword evidence="7 12" id="KW-0560">Oxidoreductase</keyword>
<dbReference type="EC" id="1.14.11.-" evidence="12"/>
<feature type="compositionally biased region" description="Basic and acidic residues" evidence="13">
    <location>
        <begin position="548"/>
        <end position="559"/>
    </location>
</feature>
<proteinExistence type="inferred from homology"/>